<dbReference type="InterPro" id="IPR050366">
    <property type="entry name" value="BP-dependent_transpt_permease"/>
</dbReference>
<keyword evidence="11" id="KW-1185">Reference proteome</keyword>
<feature type="compositionally biased region" description="Low complexity" evidence="8">
    <location>
        <begin position="472"/>
        <end position="486"/>
    </location>
</feature>
<sequence>MTDDTRTTVQEDLTFKQRVRANPRPATVWVVGVAVLIALEFGAIWSTVMGLPWNEVVGVLPAAPGASVLAGIGDALADLPTLLDRNLISNQGYHVPGEGWQQTFMGLSPAAAWALRVTLVYVYALACIAWVWKGYRTFRQHYRYASWTPRDDMIDRLRTHRWGQFGLVIVAMFLVLALFAPTMGPTTQKANITEPYSHEMQYYDSESGEVATMVVGFANQESRSRGAGDSNVAPLTYDSFDRYHPFGTLPNGKDLFTFLAYGARLSLFIGLVSMGLSGAIALSMSMITSYYKGLADLLTVVTSDSIMALPQLPLIILLTQVLSGNPISNYYNGALLLALIFAFMFWPPLWRSLRGPALQVSEQEWIDAAKSFGQRPRTTMRKHIAPYVLGYLLIYASMSLGGVIISTAGLSFLGLGITAPTPEWGRAIDLGQDYVTTQSWHISLLPGILIVLVVTAFNALGDGIRDAIDPQSEAAESGESGESGAAATGGGA</sequence>
<dbReference type="STRING" id="1407499.HHUB_3526"/>
<evidence type="ECO:0000256" key="3">
    <source>
        <dbReference type="ARBA" id="ARBA00022475"/>
    </source>
</evidence>
<proteinExistence type="inferred from homology"/>
<dbReference type="InterPro" id="IPR035906">
    <property type="entry name" value="MetI-like_sf"/>
</dbReference>
<evidence type="ECO:0000256" key="1">
    <source>
        <dbReference type="ARBA" id="ARBA00004651"/>
    </source>
</evidence>
<dbReference type="OrthoDB" id="312811at2157"/>
<keyword evidence="4 7" id="KW-0812">Transmembrane</keyword>
<dbReference type="PROSITE" id="PS50928">
    <property type="entry name" value="ABC_TM1"/>
    <property type="match status" value="1"/>
</dbReference>
<dbReference type="SUPFAM" id="SSF161098">
    <property type="entry name" value="MetI-like"/>
    <property type="match status" value="1"/>
</dbReference>
<evidence type="ECO:0000256" key="4">
    <source>
        <dbReference type="ARBA" id="ARBA00022692"/>
    </source>
</evidence>
<evidence type="ECO:0000313" key="11">
    <source>
        <dbReference type="Proteomes" id="UP000066737"/>
    </source>
</evidence>
<feature type="domain" description="ABC transmembrane type-1" evidence="9">
    <location>
        <begin position="263"/>
        <end position="461"/>
    </location>
</feature>
<dbReference type="GeneID" id="91108220"/>
<evidence type="ECO:0000256" key="6">
    <source>
        <dbReference type="ARBA" id="ARBA00023136"/>
    </source>
</evidence>
<keyword evidence="2 7" id="KW-0813">Transport</keyword>
<evidence type="ECO:0000256" key="5">
    <source>
        <dbReference type="ARBA" id="ARBA00022989"/>
    </source>
</evidence>
<keyword evidence="5 7" id="KW-1133">Transmembrane helix</keyword>
<dbReference type="GO" id="GO:0005886">
    <property type="term" value="C:plasma membrane"/>
    <property type="evidence" value="ECO:0007669"/>
    <property type="project" value="UniProtKB-SubCell"/>
</dbReference>
<dbReference type="PANTHER" id="PTHR43386">
    <property type="entry name" value="OLIGOPEPTIDE TRANSPORT SYSTEM PERMEASE PROTEIN APPC"/>
    <property type="match status" value="1"/>
</dbReference>
<feature type="transmembrane region" description="Helical" evidence="7">
    <location>
        <begin position="110"/>
        <end position="132"/>
    </location>
</feature>
<dbReference type="GO" id="GO:0055085">
    <property type="term" value="P:transmembrane transport"/>
    <property type="evidence" value="ECO:0007669"/>
    <property type="project" value="InterPro"/>
</dbReference>
<dbReference type="EMBL" id="LN831302">
    <property type="protein sequence ID" value="CQH61713.1"/>
    <property type="molecule type" value="Genomic_DNA"/>
</dbReference>
<evidence type="ECO:0000256" key="8">
    <source>
        <dbReference type="SAM" id="MobiDB-lite"/>
    </source>
</evidence>
<feature type="transmembrane region" description="Helical" evidence="7">
    <location>
        <begin position="384"/>
        <end position="405"/>
    </location>
</feature>
<gene>
    <name evidence="10" type="primary">dppC3</name>
    <name evidence="10" type="ORF">HHUB_3526</name>
</gene>
<keyword evidence="3" id="KW-1003">Cell membrane</keyword>
<organism evidence="10 11">
    <name type="scientific">Halobacterium hubeiense</name>
    <dbReference type="NCBI Taxonomy" id="1407499"/>
    <lineage>
        <taxon>Archaea</taxon>
        <taxon>Methanobacteriati</taxon>
        <taxon>Methanobacteriota</taxon>
        <taxon>Stenosarchaea group</taxon>
        <taxon>Halobacteria</taxon>
        <taxon>Halobacteriales</taxon>
        <taxon>Halobacteriaceae</taxon>
        <taxon>Halobacterium</taxon>
    </lineage>
</organism>
<feature type="transmembrane region" description="Helical" evidence="7">
    <location>
        <begin position="26"/>
        <end position="45"/>
    </location>
</feature>
<comment type="similarity">
    <text evidence="7">Belongs to the binding-protein-dependent transport system permease family.</text>
</comment>
<dbReference type="CDD" id="cd06261">
    <property type="entry name" value="TM_PBP2"/>
    <property type="match status" value="1"/>
</dbReference>
<evidence type="ECO:0000256" key="7">
    <source>
        <dbReference type="RuleBase" id="RU363032"/>
    </source>
</evidence>
<dbReference type="Gene3D" id="1.10.3720.10">
    <property type="entry name" value="MetI-like"/>
    <property type="match status" value="1"/>
</dbReference>
<name>A0A0U5D119_9EURY</name>
<dbReference type="Pfam" id="PF00528">
    <property type="entry name" value="BPD_transp_1"/>
    <property type="match status" value="1"/>
</dbReference>
<dbReference type="Pfam" id="PF12911">
    <property type="entry name" value="OppC_N"/>
    <property type="match status" value="1"/>
</dbReference>
<feature type="transmembrane region" description="Helical" evidence="7">
    <location>
        <begin position="294"/>
        <end position="318"/>
    </location>
</feature>
<feature type="transmembrane region" description="Helical" evidence="7">
    <location>
        <begin position="162"/>
        <end position="180"/>
    </location>
</feature>
<accession>A0A0U5D119</accession>
<feature type="transmembrane region" description="Helical" evidence="7">
    <location>
        <begin position="330"/>
        <end position="349"/>
    </location>
</feature>
<dbReference type="KEGG" id="hhb:Hhub_3526"/>
<dbReference type="InterPro" id="IPR025966">
    <property type="entry name" value="OppC_N"/>
</dbReference>
<reference evidence="11" key="1">
    <citation type="journal article" date="2016" name="Environ. Microbiol.">
        <title>The complete genome of a viable archaeum isolated from 123-million-year-old rock salt.</title>
        <authorList>
            <person name="Jaakkola S.T."/>
            <person name="Pfeiffer F."/>
            <person name="Ravantti J.J."/>
            <person name="Guo Q."/>
            <person name="Liu Y."/>
            <person name="Chen X."/>
            <person name="Ma H."/>
            <person name="Yang C."/>
            <person name="Oksanen H.M."/>
            <person name="Bamford D.H."/>
        </authorList>
    </citation>
    <scope>NUCLEOTIDE SEQUENCE</scope>
    <source>
        <strain evidence="11">JI20-1</strain>
    </source>
</reference>
<dbReference type="PANTHER" id="PTHR43386:SF1">
    <property type="entry name" value="D,D-DIPEPTIDE TRANSPORT SYSTEM PERMEASE PROTEIN DDPC-RELATED"/>
    <property type="match status" value="1"/>
</dbReference>
<comment type="subcellular location">
    <subcellularLocation>
        <location evidence="1 7">Cell membrane</location>
        <topology evidence="1 7">Multi-pass membrane protein</topology>
    </subcellularLocation>
</comment>
<dbReference type="AlphaFoldDB" id="A0A0U5D119"/>
<protein>
    <submittedName>
        <fullName evidence="10">ABC-type transport system permease protein (Probable substrate dipeptide/oligopeptide)</fullName>
    </submittedName>
</protein>
<dbReference type="RefSeq" id="WP_059057851.1">
    <property type="nucleotide sequence ID" value="NZ_CEML01000001.1"/>
</dbReference>
<feature type="region of interest" description="Disordered" evidence="8">
    <location>
        <begin position="471"/>
        <end position="492"/>
    </location>
</feature>
<evidence type="ECO:0000256" key="2">
    <source>
        <dbReference type="ARBA" id="ARBA00022448"/>
    </source>
</evidence>
<keyword evidence="6 7" id="KW-0472">Membrane</keyword>
<feature type="transmembrane region" description="Helical" evidence="7">
    <location>
        <begin position="258"/>
        <end position="282"/>
    </location>
</feature>
<evidence type="ECO:0000259" key="9">
    <source>
        <dbReference type="PROSITE" id="PS50928"/>
    </source>
</evidence>
<dbReference type="Proteomes" id="UP000066737">
    <property type="component" value="Chromosome I"/>
</dbReference>
<evidence type="ECO:0000313" key="10">
    <source>
        <dbReference type="EMBL" id="CQH61713.1"/>
    </source>
</evidence>
<feature type="transmembrane region" description="Helical" evidence="7">
    <location>
        <begin position="440"/>
        <end position="460"/>
    </location>
</feature>
<dbReference type="InterPro" id="IPR000515">
    <property type="entry name" value="MetI-like"/>
</dbReference>